<evidence type="ECO:0000313" key="2">
    <source>
        <dbReference type="EMBL" id="NOI11179.1"/>
    </source>
</evidence>
<keyword evidence="1" id="KW-0472">Membrane</keyword>
<accession>A0A7Y4B5P1</accession>
<proteinExistence type="predicted"/>
<dbReference type="RefSeq" id="WP_029792986.1">
    <property type="nucleotide sequence ID" value="NZ_JAFLNX010000017.1"/>
</dbReference>
<feature type="transmembrane region" description="Helical" evidence="1">
    <location>
        <begin position="6"/>
        <end position="27"/>
    </location>
</feature>
<comment type="caution">
    <text evidence="2">The sequence shown here is derived from an EMBL/GenBank/DDBJ whole genome shotgun (WGS) entry which is preliminary data.</text>
</comment>
<reference evidence="2 3" key="1">
    <citation type="submission" date="2019-09" db="EMBL/GenBank/DDBJ databases">
        <title>Draft genome sequencing and comparative genomics of hatchery-associated Vibrios.</title>
        <authorList>
            <person name="Kehlet-Delgado H."/>
            <person name="Mueller R.S."/>
        </authorList>
    </citation>
    <scope>NUCLEOTIDE SEQUENCE [LARGE SCALE GENOMIC DNA]</scope>
    <source>
        <strain evidence="2 3">081416A</strain>
    </source>
</reference>
<keyword evidence="1" id="KW-0812">Transmembrane</keyword>
<evidence type="ECO:0000256" key="1">
    <source>
        <dbReference type="SAM" id="Phobius"/>
    </source>
</evidence>
<dbReference type="Proteomes" id="UP000532247">
    <property type="component" value="Unassembled WGS sequence"/>
</dbReference>
<evidence type="ECO:0000313" key="3">
    <source>
        <dbReference type="Proteomes" id="UP000532247"/>
    </source>
</evidence>
<organism evidence="2 3">
    <name type="scientific">Vibrio alginolyticus</name>
    <dbReference type="NCBI Taxonomy" id="663"/>
    <lineage>
        <taxon>Bacteria</taxon>
        <taxon>Pseudomonadati</taxon>
        <taxon>Pseudomonadota</taxon>
        <taxon>Gammaproteobacteria</taxon>
        <taxon>Vibrionales</taxon>
        <taxon>Vibrionaceae</taxon>
        <taxon>Vibrio</taxon>
    </lineage>
</organism>
<dbReference type="EMBL" id="VTYF01000015">
    <property type="protein sequence ID" value="NOI11179.1"/>
    <property type="molecule type" value="Genomic_DNA"/>
</dbReference>
<protein>
    <submittedName>
        <fullName evidence="2">Uncharacterized protein</fullName>
    </submittedName>
</protein>
<name>A0A7Y4B5P1_VIBAL</name>
<dbReference type="AlphaFoldDB" id="A0A7Y4B5P1"/>
<gene>
    <name evidence="2" type="ORF">F0254_20295</name>
</gene>
<keyword evidence="1" id="KW-1133">Transmembrane helix</keyword>
<sequence>MHKESLFCMFLVGLVSGIGLVMGYMYLSENSPLMTRQHAFDNISSKYIQMAERAERCNEALNLNSSEQSDSQS</sequence>